<reference evidence="2 3" key="1">
    <citation type="submission" date="2024-01" db="EMBL/GenBank/DDBJ databases">
        <title>The genomes of 5 underutilized Papilionoideae crops provide insights into root nodulation and disease resistanc.</title>
        <authorList>
            <person name="Jiang F."/>
        </authorList>
    </citation>
    <scope>NUCLEOTIDE SEQUENCE [LARGE SCALE GENOMIC DNA]</scope>
    <source>
        <strain evidence="2">LVBAO_FW01</strain>
        <tissue evidence="2">Leaves</tissue>
    </source>
</reference>
<evidence type="ECO:0000256" key="1">
    <source>
        <dbReference type="SAM" id="Phobius"/>
    </source>
</evidence>
<sequence>MDIFYERYRWFFPPSPAKPILLEYYFNCTTFPPNGYNYFWIILLVAAVVSHTKLHKPDKMIKSIVWEIPLNFHISLKFPNMGFA</sequence>
<protein>
    <submittedName>
        <fullName evidence="2">Uncharacterized protein</fullName>
    </submittedName>
</protein>
<proteinExistence type="predicted"/>
<organism evidence="2 3">
    <name type="scientific">Canavalia gladiata</name>
    <name type="common">Sword bean</name>
    <name type="synonym">Dolichos gladiatus</name>
    <dbReference type="NCBI Taxonomy" id="3824"/>
    <lineage>
        <taxon>Eukaryota</taxon>
        <taxon>Viridiplantae</taxon>
        <taxon>Streptophyta</taxon>
        <taxon>Embryophyta</taxon>
        <taxon>Tracheophyta</taxon>
        <taxon>Spermatophyta</taxon>
        <taxon>Magnoliopsida</taxon>
        <taxon>eudicotyledons</taxon>
        <taxon>Gunneridae</taxon>
        <taxon>Pentapetalae</taxon>
        <taxon>rosids</taxon>
        <taxon>fabids</taxon>
        <taxon>Fabales</taxon>
        <taxon>Fabaceae</taxon>
        <taxon>Papilionoideae</taxon>
        <taxon>50 kb inversion clade</taxon>
        <taxon>NPAAA clade</taxon>
        <taxon>indigoferoid/millettioid clade</taxon>
        <taxon>Phaseoleae</taxon>
        <taxon>Canavalia</taxon>
    </lineage>
</organism>
<dbReference type="AlphaFoldDB" id="A0AAN9K0J7"/>
<keyword evidence="1" id="KW-0472">Membrane</keyword>
<evidence type="ECO:0000313" key="2">
    <source>
        <dbReference type="EMBL" id="KAK7306969.1"/>
    </source>
</evidence>
<keyword evidence="1" id="KW-0812">Transmembrane</keyword>
<gene>
    <name evidence="2" type="ORF">VNO77_39627</name>
</gene>
<dbReference type="EMBL" id="JAYMYQ010000010">
    <property type="protein sequence ID" value="KAK7306969.1"/>
    <property type="molecule type" value="Genomic_DNA"/>
</dbReference>
<comment type="caution">
    <text evidence="2">The sequence shown here is derived from an EMBL/GenBank/DDBJ whole genome shotgun (WGS) entry which is preliminary data.</text>
</comment>
<keyword evidence="3" id="KW-1185">Reference proteome</keyword>
<name>A0AAN9K0J7_CANGL</name>
<keyword evidence="1" id="KW-1133">Transmembrane helix</keyword>
<dbReference type="Proteomes" id="UP001367508">
    <property type="component" value="Unassembled WGS sequence"/>
</dbReference>
<evidence type="ECO:0000313" key="3">
    <source>
        <dbReference type="Proteomes" id="UP001367508"/>
    </source>
</evidence>
<accession>A0AAN9K0J7</accession>
<feature type="transmembrane region" description="Helical" evidence="1">
    <location>
        <begin position="35"/>
        <end position="54"/>
    </location>
</feature>